<dbReference type="HOGENOM" id="CLU_012062_19_2_3"/>
<dbReference type="SUPFAM" id="SSF101112">
    <property type="entry name" value="Oxygen-evolving enhancer protein 3"/>
    <property type="match status" value="1"/>
</dbReference>
<dbReference type="GO" id="GO:0003755">
    <property type="term" value="F:peptidyl-prolyl cis-trans isomerase activity"/>
    <property type="evidence" value="ECO:0007669"/>
    <property type="project" value="UniProtKB-KW"/>
</dbReference>
<evidence type="ECO:0000313" key="8">
    <source>
        <dbReference type="Proteomes" id="UP000001422"/>
    </source>
</evidence>
<dbReference type="PROSITE" id="PS50072">
    <property type="entry name" value="CSA_PPIASE_2"/>
    <property type="match status" value="1"/>
</dbReference>
<dbReference type="KEGG" id="syw:SYNW0032"/>
<feature type="chain" id="PRO_5004295241" description="peptidylprolyl isomerase" evidence="5">
    <location>
        <begin position="39"/>
        <end position="369"/>
    </location>
</feature>
<dbReference type="Pfam" id="PF21329">
    <property type="entry name" value="CYP38_PsbQ-like"/>
    <property type="match status" value="1"/>
</dbReference>
<organism evidence="7 8">
    <name type="scientific">Parasynechococcus marenigrum (strain WH8102)</name>
    <dbReference type="NCBI Taxonomy" id="84588"/>
    <lineage>
        <taxon>Bacteria</taxon>
        <taxon>Bacillati</taxon>
        <taxon>Cyanobacteriota</taxon>
        <taxon>Cyanophyceae</taxon>
        <taxon>Synechococcales</taxon>
        <taxon>Prochlorococcaceae</taxon>
        <taxon>Parasynechococcus</taxon>
        <taxon>Parasynechococcus marenigrum</taxon>
    </lineage>
</organism>
<dbReference type="InterPro" id="IPR023222">
    <property type="entry name" value="PsbQ-like_dom_sf"/>
</dbReference>
<reference evidence="7 8" key="1">
    <citation type="journal article" date="2003" name="Nature">
        <title>The genome of a motile marine Synechococcus.</title>
        <authorList>
            <person name="Palenik B."/>
            <person name="Brahamsha B."/>
            <person name="Larimer F."/>
            <person name="Land M."/>
            <person name="Hauser L."/>
            <person name="Chain P."/>
            <person name="Lamerdin J."/>
            <person name="Regala W."/>
            <person name="Allen E.A."/>
            <person name="McCarren J."/>
            <person name="Paulsen I."/>
            <person name="Dufresne A."/>
            <person name="Partensky F."/>
            <person name="Webb E."/>
            <person name="Waterbury J."/>
        </authorList>
    </citation>
    <scope>NUCLEOTIDE SEQUENCE [LARGE SCALE GENOMIC DNA]</scope>
    <source>
        <strain evidence="7 8">WH8102</strain>
    </source>
</reference>
<dbReference type="SUPFAM" id="SSF50891">
    <property type="entry name" value="Cyclophilin-like"/>
    <property type="match status" value="1"/>
</dbReference>
<dbReference type="PANTHER" id="PTHR43246">
    <property type="entry name" value="PEPTIDYL-PROLYL CIS-TRANS ISOMERASE CYP38, CHLOROPLASTIC"/>
    <property type="match status" value="1"/>
</dbReference>
<dbReference type="EC" id="5.2.1.8" evidence="1"/>
<sequence>MPKSRQHWGSPLAHPRFKAALIALLGFALINLAAPAWAALPQGNAVKDPAAILRDSLPFQQDDIRELQHRLELTSDDLRAKRWGALAKTVSRSEALLSTRRNSILEAVPTSRRDRAEAFLKQVDQGLQAMEERIDEVDKPGFIRDRRQTLSRIGDVEALLVEDGFQREIPSEFDALPRLQGRATLTISTSQGDLTTVVDGYNAPLTAGAFVDLAQKGFYDGLPFVRAEDFYVLQSGDPEGPELGYIDPKTKQERHVPLEIRVPEEEDTIYNETFEDVGLFKATPTLPFATLGTLGWAHSDQALDDGSSQFFMFLYEAELTPAGLNLVDGRNAAFGYVVNGFDVLQELGVDDSIVSITVTDGADRLLSHA</sequence>
<gene>
    <name evidence="7" type="ordered locus">SYNW0032</name>
</gene>
<feature type="domain" description="PPIase cyclophilin-type" evidence="6">
    <location>
        <begin position="192"/>
        <end position="347"/>
    </location>
</feature>
<dbReference type="InterPro" id="IPR048563">
    <property type="entry name" value="CYP38_PsbQ-like"/>
</dbReference>
<keyword evidence="8" id="KW-1185">Reference proteome</keyword>
<evidence type="ECO:0000256" key="5">
    <source>
        <dbReference type="SAM" id="SignalP"/>
    </source>
</evidence>
<keyword evidence="3" id="KW-0697">Rotamase</keyword>
<feature type="signal peptide" evidence="5">
    <location>
        <begin position="1"/>
        <end position="38"/>
    </location>
</feature>
<evidence type="ECO:0000256" key="1">
    <source>
        <dbReference type="ARBA" id="ARBA00013194"/>
    </source>
</evidence>
<dbReference type="InterPro" id="IPR029000">
    <property type="entry name" value="Cyclophilin-like_dom_sf"/>
</dbReference>
<dbReference type="Gene3D" id="2.40.100.10">
    <property type="entry name" value="Cyclophilin-like"/>
    <property type="match status" value="1"/>
</dbReference>
<evidence type="ECO:0000259" key="6">
    <source>
        <dbReference type="PROSITE" id="PS50072"/>
    </source>
</evidence>
<dbReference type="InterPro" id="IPR044665">
    <property type="entry name" value="E_coli_cyclophilin_A-like"/>
</dbReference>
<dbReference type="eggNOG" id="COG0652">
    <property type="taxonomic scope" value="Bacteria"/>
</dbReference>
<protein>
    <recommendedName>
        <fullName evidence="1">peptidylprolyl isomerase</fullName>
        <ecNumber evidence="1">5.2.1.8</ecNumber>
    </recommendedName>
</protein>
<dbReference type="InterPro" id="IPR002130">
    <property type="entry name" value="Cyclophilin-type_PPIase_dom"/>
</dbReference>
<dbReference type="Proteomes" id="UP000001422">
    <property type="component" value="Chromosome"/>
</dbReference>
<keyword evidence="4 7" id="KW-0413">Isomerase</keyword>
<evidence type="ECO:0000313" key="7">
    <source>
        <dbReference type="EMBL" id="CAE06547.1"/>
    </source>
</evidence>
<keyword evidence="2" id="KW-0793">Thylakoid</keyword>
<dbReference type="STRING" id="84588.SYNW0032"/>
<dbReference type="Gene3D" id="1.20.120.290">
    <property type="entry name" value="Oxygen-evolving enhancer protein 3 (PsbQ), four-helix up-down bundle"/>
    <property type="match status" value="1"/>
</dbReference>
<keyword evidence="5" id="KW-0732">Signal</keyword>
<dbReference type="EMBL" id="BX569689">
    <property type="protein sequence ID" value="CAE06547.1"/>
    <property type="molecule type" value="Genomic_DNA"/>
</dbReference>
<evidence type="ECO:0000256" key="2">
    <source>
        <dbReference type="ARBA" id="ARBA00023078"/>
    </source>
</evidence>
<evidence type="ECO:0000256" key="3">
    <source>
        <dbReference type="ARBA" id="ARBA00023110"/>
    </source>
</evidence>
<dbReference type="AlphaFoldDB" id="Q7UA68"/>
<accession>Q7UA68</accession>
<dbReference type="Pfam" id="PF00160">
    <property type="entry name" value="Pro_isomerase"/>
    <property type="match status" value="1"/>
</dbReference>
<proteinExistence type="predicted"/>
<name>Q7UA68_PARMW</name>
<evidence type="ECO:0000256" key="4">
    <source>
        <dbReference type="ARBA" id="ARBA00023235"/>
    </source>
</evidence>